<dbReference type="RefSeq" id="WP_277442503.1">
    <property type="nucleotide sequence ID" value="NZ_JAKOAV010000003.1"/>
</dbReference>
<comment type="caution">
    <text evidence="1">The sequence shown here is derived from an EMBL/GenBank/DDBJ whole genome shotgun (WGS) entry which is preliminary data.</text>
</comment>
<proteinExistence type="predicted"/>
<dbReference type="AlphaFoldDB" id="A0A9X4JSS3"/>
<dbReference type="EMBL" id="JAKOAV010000003">
    <property type="protein sequence ID" value="MDF9407299.1"/>
    <property type="molecule type" value="Genomic_DNA"/>
</dbReference>
<protein>
    <submittedName>
        <fullName evidence="1">Uncharacterized protein</fullName>
    </submittedName>
</protein>
<name>A0A9X4JSS3_9FIRM</name>
<dbReference type="Proteomes" id="UP001154312">
    <property type="component" value="Unassembled WGS sequence"/>
</dbReference>
<gene>
    <name evidence="1" type="ORF">L7E55_02825</name>
</gene>
<reference evidence="1" key="1">
    <citation type="submission" date="2022-02" db="EMBL/GenBank/DDBJ databases">
        <authorList>
            <person name="Leng L."/>
        </authorList>
    </citation>
    <scope>NUCLEOTIDE SEQUENCE</scope>
    <source>
        <strain evidence="1">JI</strain>
    </source>
</reference>
<keyword evidence="2" id="KW-1185">Reference proteome</keyword>
<organism evidence="1 2">
    <name type="scientific">Pelotomaculum isophthalicicum JI</name>
    <dbReference type="NCBI Taxonomy" id="947010"/>
    <lineage>
        <taxon>Bacteria</taxon>
        <taxon>Bacillati</taxon>
        <taxon>Bacillota</taxon>
        <taxon>Clostridia</taxon>
        <taxon>Eubacteriales</taxon>
        <taxon>Desulfotomaculaceae</taxon>
        <taxon>Pelotomaculum</taxon>
    </lineage>
</organism>
<evidence type="ECO:0000313" key="1">
    <source>
        <dbReference type="EMBL" id="MDF9407299.1"/>
    </source>
</evidence>
<sequence length="71" mass="8184">MKDELTKITNEKINFNYKTNETKYYLLTRGSGYPLAEFTYSDLSESTATRLVIPENMPKTVDMVPENDTIV</sequence>
<accession>A0A9X4JSS3</accession>
<evidence type="ECO:0000313" key="2">
    <source>
        <dbReference type="Proteomes" id="UP001154312"/>
    </source>
</evidence>